<reference evidence="1 2" key="1">
    <citation type="submission" date="2016-10" db="EMBL/GenBank/DDBJ databases">
        <title>Genome sequence of the basidiomycete white-rot fungus Trametes pubescens.</title>
        <authorList>
            <person name="Makela M.R."/>
            <person name="Granchi Z."/>
            <person name="Peng M."/>
            <person name="De Vries R.P."/>
            <person name="Grigoriev I."/>
            <person name="Riley R."/>
            <person name="Hilden K."/>
        </authorList>
    </citation>
    <scope>NUCLEOTIDE SEQUENCE [LARGE SCALE GENOMIC DNA]</scope>
    <source>
        <strain evidence="1 2">FBCC735</strain>
    </source>
</reference>
<dbReference type="OMA" id="WKSARPM"/>
<proteinExistence type="predicted"/>
<dbReference type="OrthoDB" id="5987198at2759"/>
<dbReference type="EMBL" id="MNAD01000924">
    <property type="protein sequence ID" value="OJT09371.1"/>
    <property type="molecule type" value="Genomic_DNA"/>
</dbReference>
<accession>A0A1M2VP39</accession>
<evidence type="ECO:0008006" key="3">
    <source>
        <dbReference type="Google" id="ProtNLM"/>
    </source>
</evidence>
<organism evidence="1 2">
    <name type="scientific">Trametes pubescens</name>
    <name type="common">White-rot fungus</name>
    <dbReference type="NCBI Taxonomy" id="154538"/>
    <lineage>
        <taxon>Eukaryota</taxon>
        <taxon>Fungi</taxon>
        <taxon>Dikarya</taxon>
        <taxon>Basidiomycota</taxon>
        <taxon>Agaricomycotina</taxon>
        <taxon>Agaricomycetes</taxon>
        <taxon>Polyporales</taxon>
        <taxon>Polyporaceae</taxon>
        <taxon>Trametes</taxon>
    </lineage>
</organism>
<protein>
    <recommendedName>
        <fullName evidence="3">Protein kinase domain-containing protein</fullName>
    </recommendedName>
</protein>
<sequence>MASSDVNVQPRTGEQDIFAELCGEELYWRDRQRFLESRGYQLRPRYRQDWIPSWRGKPYEVVFAAEDAYTLPDPIDTDMSIMVMPFLKYIDKPDMERVEDVLQCIDQVLEVQDCAFKNVMMDASAMFPQGFHPIVQTRLPDVSGRAPVLSRSAVPVKYYYIDFGISTRFTSDAPRLVVGTLGLDEEPPELSDSIPYDPFKLDVFLIGNLIRRELYDVRVSPE</sequence>
<name>A0A1M2VP39_TRAPU</name>
<dbReference type="STRING" id="154538.A0A1M2VP39"/>
<gene>
    <name evidence="1" type="ORF">TRAPUB_14153</name>
</gene>
<evidence type="ECO:0000313" key="2">
    <source>
        <dbReference type="Proteomes" id="UP000184267"/>
    </source>
</evidence>
<evidence type="ECO:0000313" key="1">
    <source>
        <dbReference type="EMBL" id="OJT09371.1"/>
    </source>
</evidence>
<comment type="caution">
    <text evidence="1">The sequence shown here is derived from an EMBL/GenBank/DDBJ whole genome shotgun (WGS) entry which is preliminary data.</text>
</comment>
<dbReference type="AlphaFoldDB" id="A0A1M2VP39"/>
<keyword evidence="2" id="KW-1185">Reference proteome</keyword>
<dbReference type="Proteomes" id="UP000184267">
    <property type="component" value="Unassembled WGS sequence"/>
</dbReference>